<sequence length="599" mass="67139">MRKLKLLREYLRGSGMTYLLSMLSVLLMTVFSSMVPLVIAFTVDYVIGDKPVELPAALASRIDVASGISTIRNNLWIILAVLVVITLLQGIFMYLKGKCSAVAAQASSKRMREKLYGHLQHLPFDYHVKVQTGDIIQRCTSDIETIQNFISTQSIEALQIILQVIVVLAVMIAMDLKYTLISILLIPIVFVITVRFFINMMKVFVRADEAEGHMTATLQENLAGVRVVKAFGAQNFEMEKFDEKNRTHRDLNMDIVRIMANFYGGTDLMCMLQHALVIAVGTYWVVRGQVTIGTVVAFSSYAGMLVWPLRNLGQMMGFMGQAFVSLGRIQEILDNKPEDYTTGETPPVQGEIVFEDVHFEYEKGKPVLDGATFRIEKGQTVAILGATGAGKSSLVHLLLRLYDYKKGSIRIDGVELKRISRQWIRKHIGIVLQEPFLFSKTIRENIGIGCGRVEEDRILAAARTACVDEAIQEFGMGYDTLVGERGVTLSGGQRQRIAIARTIIRDVPILIFDDSLSAVDAETDARIRKALRERRKDTTTIIISHRITTLAEADRILVLDQGRIIQSGTHEELIKVDGPYRRIWEIQSALGDEMEEMTV</sequence>
<dbReference type="PROSITE" id="PS50893">
    <property type="entry name" value="ABC_TRANSPORTER_2"/>
    <property type="match status" value="1"/>
</dbReference>
<dbReference type="InterPro" id="IPR027417">
    <property type="entry name" value="P-loop_NTPase"/>
</dbReference>
<dbReference type="EMBL" id="FQZP01000009">
    <property type="protein sequence ID" value="SHI78449.1"/>
    <property type="molecule type" value="Genomic_DNA"/>
</dbReference>
<feature type="domain" description="ABC transporter" evidence="10">
    <location>
        <begin position="352"/>
        <end position="586"/>
    </location>
</feature>
<dbReference type="GO" id="GO:0005524">
    <property type="term" value="F:ATP binding"/>
    <property type="evidence" value="ECO:0007669"/>
    <property type="project" value="UniProtKB-KW"/>
</dbReference>
<evidence type="ECO:0000256" key="2">
    <source>
        <dbReference type="ARBA" id="ARBA00022448"/>
    </source>
</evidence>
<name>A0A1M6DZ67_9FIRM</name>
<dbReference type="AlphaFoldDB" id="A0A1M6DZ67"/>
<evidence type="ECO:0000259" key="10">
    <source>
        <dbReference type="PROSITE" id="PS50893"/>
    </source>
</evidence>
<reference evidence="12 13" key="1">
    <citation type="submission" date="2016-11" db="EMBL/GenBank/DDBJ databases">
        <authorList>
            <person name="Varghese N."/>
            <person name="Submissions S."/>
        </authorList>
    </citation>
    <scope>NUCLEOTIDE SEQUENCE [LARGE SCALE GENOMIC DNA]</scope>
    <source>
        <strain evidence="12 13">DSM 19027</strain>
    </source>
</reference>
<dbReference type="RefSeq" id="WP_149678160.1">
    <property type="nucleotide sequence ID" value="NZ_FQZP01000009.1"/>
</dbReference>
<dbReference type="FunFam" id="3.40.50.300:FF:000221">
    <property type="entry name" value="Multidrug ABC transporter ATP-binding protein"/>
    <property type="match status" value="1"/>
</dbReference>
<dbReference type="SMART" id="SM00382">
    <property type="entry name" value="AAA"/>
    <property type="match status" value="1"/>
</dbReference>
<accession>A0A1M6DZ67</accession>
<proteinExistence type="predicted"/>
<dbReference type="Gene3D" id="1.20.1560.10">
    <property type="entry name" value="ABC transporter type 1, transmembrane domain"/>
    <property type="match status" value="1"/>
</dbReference>
<evidence type="ECO:0000259" key="11">
    <source>
        <dbReference type="PROSITE" id="PS50929"/>
    </source>
</evidence>
<dbReference type="Gene3D" id="3.40.50.300">
    <property type="entry name" value="P-loop containing nucleotide triphosphate hydrolases"/>
    <property type="match status" value="1"/>
</dbReference>
<keyword evidence="6 12" id="KW-0067">ATP-binding</keyword>
<keyword evidence="13" id="KW-1185">Reference proteome</keyword>
<dbReference type="InterPro" id="IPR036640">
    <property type="entry name" value="ABC1_TM_sf"/>
</dbReference>
<gene>
    <name evidence="12" type="ORF">SAMN05444373_100955</name>
</gene>
<dbReference type="GO" id="GO:0015421">
    <property type="term" value="F:ABC-type oligopeptide transporter activity"/>
    <property type="evidence" value="ECO:0007669"/>
    <property type="project" value="TreeGrafter"/>
</dbReference>
<dbReference type="CDD" id="cd18542">
    <property type="entry name" value="ABC_6TM_YknU_like"/>
    <property type="match status" value="1"/>
</dbReference>
<keyword evidence="4 9" id="KW-0812">Transmembrane</keyword>
<feature type="transmembrane region" description="Helical" evidence="9">
    <location>
        <begin position="75"/>
        <end position="95"/>
    </location>
</feature>
<evidence type="ECO:0000256" key="1">
    <source>
        <dbReference type="ARBA" id="ARBA00004651"/>
    </source>
</evidence>
<keyword evidence="7 9" id="KW-1133">Transmembrane helix</keyword>
<dbReference type="GO" id="GO:0016887">
    <property type="term" value="F:ATP hydrolysis activity"/>
    <property type="evidence" value="ECO:0007669"/>
    <property type="project" value="InterPro"/>
</dbReference>
<evidence type="ECO:0000256" key="5">
    <source>
        <dbReference type="ARBA" id="ARBA00022741"/>
    </source>
</evidence>
<dbReference type="OrthoDB" id="9762778at2"/>
<evidence type="ECO:0000313" key="12">
    <source>
        <dbReference type="EMBL" id="SHI78449.1"/>
    </source>
</evidence>
<keyword evidence="3" id="KW-1003">Cell membrane</keyword>
<dbReference type="PROSITE" id="PS50929">
    <property type="entry name" value="ABC_TM1F"/>
    <property type="match status" value="1"/>
</dbReference>
<dbReference type="InterPro" id="IPR003593">
    <property type="entry name" value="AAA+_ATPase"/>
</dbReference>
<dbReference type="InterPro" id="IPR011527">
    <property type="entry name" value="ABC1_TM_dom"/>
</dbReference>
<evidence type="ECO:0000313" key="13">
    <source>
        <dbReference type="Proteomes" id="UP000324781"/>
    </source>
</evidence>
<dbReference type="Proteomes" id="UP000324781">
    <property type="component" value="Unassembled WGS sequence"/>
</dbReference>
<feature type="transmembrane region" description="Helical" evidence="9">
    <location>
        <begin position="157"/>
        <end position="174"/>
    </location>
</feature>
<evidence type="ECO:0000256" key="9">
    <source>
        <dbReference type="SAM" id="Phobius"/>
    </source>
</evidence>
<dbReference type="InterPro" id="IPR039421">
    <property type="entry name" value="Type_1_exporter"/>
</dbReference>
<evidence type="ECO:0000256" key="4">
    <source>
        <dbReference type="ARBA" id="ARBA00022692"/>
    </source>
</evidence>
<evidence type="ECO:0000256" key="6">
    <source>
        <dbReference type="ARBA" id="ARBA00022840"/>
    </source>
</evidence>
<dbReference type="PROSITE" id="PS00211">
    <property type="entry name" value="ABC_TRANSPORTER_1"/>
    <property type="match status" value="1"/>
</dbReference>
<keyword evidence="5" id="KW-0547">Nucleotide-binding</keyword>
<dbReference type="Pfam" id="PF00005">
    <property type="entry name" value="ABC_tran"/>
    <property type="match status" value="1"/>
</dbReference>
<dbReference type="SUPFAM" id="SSF52540">
    <property type="entry name" value="P-loop containing nucleoside triphosphate hydrolases"/>
    <property type="match status" value="1"/>
</dbReference>
<dbReference type="InterPro" id="IPR003439">
    <property type="entry name" value="ABC_transporter-like_ATP-bd"/>
</dbReference>
<dbReference type="PANTHER" id="PTHR43394">
    <property type="entry name" value="ATP-DEPENDENT PERMEASE MDL1, MITOCHONDRIAL"/>
    <property type="match status" value="1"/>
</dbReference>
<feature type="domain" description="ABC transmembrane type-1" evidence="11">
    <location>
        <begin position="19"/>
        <end position="321"/>
    </location>
</feature>
<protein>
    <submittedName>
        <fullName evidence="12">ATP-binding cassette, subfamily B</fullName>
    </submittedName>
</protein>
<organism evidence="12 13">
    <name type="scientific">Thermoclostridium caenicola</name>
    <dbReference type="NCBI Taxonomy" id="659425"/>
    <lineage>
        <taxon>Bacteria</taxon>
        <taxon>Bacillati</taxon>
        <taxon>Bacillota</taxon>
        <taxon>Clostridia</taxon>
        <taxon>Eubacteriales</taxon>
        <taxon>Oscillospiraceae</taxon>
        <taxon>Thermoclostridium</taxon>
    </lineage>
</organism>
<dbReference type="SUPFAM" id="SSF90123">
    <property type="entry name" value="ABC transporter transmembrane region"/>
    <property type="match status" value="1"/>
</dbReference>
<keyword evidence="8 9" id="KW-0472">Membrane</keyword>
<feature type="transmembrane region" description="Helical" evidence="9">
    <location>
        <begin position="20"/>
        <end position="43"/>
    </location>
</feature>
<feature type="transmembrane region" description="Helical" evidence="9">
    <location>
        <begin position="290"/>
        <end position="309"/>
    </location>
</feature>
<dbReference type="Pfam" id="PF00664">
    <property type="entry name" value="ABC_membrane"/>
    <property type="match status" value="1"/>
</dbReference>
<evidence type="ECO:0000256" key="8">
    <source>
        <dbReference type="ARBA" id="ARBA00023136"/>
    </source>
</evidence>
<dbReference type="GO" id="GO:0005886">
    <property type="term" value="C:plasma membrane"/>
    <property type="evidence" value="ECO:0007669"/>
    <property type="project" value="UniProtKB-SubCell"/>
</dbReference>
<feature type="transmembrane region" description="Helical" evidence="9">
    <location>
        <begin position="262"/>
        <end position="284"/>
    </location>
</feature>
<dbReference type="InterPro" id="IPR017871">
    <property type="entry name" value="ABC_transporter-like_CS"/>
</dbReference>
<comment type="subcellular location">
    <subcellularLocation>
        <location evidence="1">Cell membrane</location>
        <topology evidence="1">Multi-pass membrane protein</topology>
    </subcellularLocation>
</comment>
<keyword evidence="2" id="KW-0813">Transport</keyword>
<feature type="transmembrane region" description="Helical" evidence="9">
    <location>
        <begin position="180"/>
        <end position="198"/>
    </location>
</feature>
<dbReference type="PANTHER" id="PTHR43394:SF1">
    <property type="entry name" value="ATP-BINDING CASSETTE SUB-FAMILY B MEMBER 10, MITOCHONDRIAL"/>
    <property type="match status" value="1"/>
</dbReference>
<evidence type="ECO:0000256" key="3">
    <source>
        <dbReference type="ARBA" id="ARBA00022475"/>
    </source>
</evidence>
<evidence type="ECO:0000256" key="7">
    <source>
        <dbReference type="ARBA" id="ARBA00022989"/>
    </source>
</evidence>